<feature type="domain" description="Paraneoplastic antigen Ma-like C-terminal" evidence="1">
    <location>
        <begin position="100"/>
        <end position="199"/>
    </location>
</feature>
<accession>A0A915EBH2</accession>
<dbReference type="AlphaFoldDB" id="A0A915EBH2"/>
<dbReference type="Pfam" id="PF14893">
    <property type="entry name" value="PNMA"/>
    <property type="match status" value="1"/>
</dbReference>
<sequence>MSDFDPVHFSNVELRAHATLLTQLRSFEQAIARDSREMTELVDTTRKEFATLATWIENVNTETKQKEKLQNLPPTTGRVLSGDPFLAAATNISKYDGSPTKPFGQWIEQFRDTLGLLTALTENQKLNRLKFCLAGRAREEFGKIAATTLEEAIIALKDVFENTNQKTVARQGLSICRQAPGEKVFHFYNRLNTIARAALVGEDEASIQKRLLEEFWTGYSLIFSLR</sequence>
<dbReference type="WBParaSite" id="jg4898">
    <property type="protein sequence ID" value="jg4898"/>
    <property type="gene ID" value="jg4898"/>
</dbReference>
<evidence type="ECO:0000313" key="2">
    <source>
        <dbReference type="Proteomes" id="UP000887574"/>
    </source>
</evidence>
<evidence type="ECO:0000313" key="3">
    <source>
        <dbReference type="WBParaSite" id="jg4898"/>
    </source>
</evidence>
<keyword evidence="2" id="KW-1185">Reference proteome</keyword>
<organism evidence="2 3">
    <name type="scientific">Ditylenchus dipsaci</name>
    <dbReference type="NCBI Taxonomy" id="166011"/>
    <lineage>
        <taxon>Eukaryota</taxon>
        <taxon>Metazoa</taxon>
        <taxon>Ecdysozoa</taxon>
        <taxon>Nematoda</taxon>
        <taxon>Chromadorea</taxon>
        <taxon>Rhabditida</taxon>
        <taxon>Tylenchina</taxon>
        <taxon>Tylenchomorpha</taxon>
        <taxon>Sphaerularioidea</taxon>
        <taxon>Anguinidae</taxon>
        <taxon>Anguininae</taxon>
        <taxon>Ditylenchus</taxon>
    </lineage>
</organism>
<dbReference type="Proteomes" id="UP000887574">
    <property type="component" value="Unplaced"/>
</dbReference>
<reference evidence="3" key="1">
    <citation type="submission" date="2022-11" db="UniProtKB">
        <authorList>
            <consortium name="WormBaseParasite"/>
        </authorList>
    </citation>
    <scope>IDENTIFICATION</scope>
</reference>
<proteinExistence type="predicted"/>
<name>A0A915EBH2_9BILA</name>
<dbReference type="InterPro" id="IPR048270">
    <property type="entry name" value="PNMA_C"/>
</dbReference>
<evidence type="ECO:0000259" key="1">
    <source>
        <dbReference type="Pfam" id="PF14893"/>
    </source>
</evidence>
<protein>
    <submittedName>
        <fullName evidence="3">Gag protein</fullName>
    </submittedName>
</protein>